<reference evidence="2 3" key="1">
    <citation type="submission" date="2017-02" db="EMBL/GenBank/DDBJ databases">
        <title>The new phylogeny of genus Mycobacterium.</title>
        <authorList>
            <person name="Tortoli E."/>
            <person name="Trovato A."/>
            <person name="Cirillo D.M."/>
        </authorList>
    </citation>
    <scope>NUCLEOTIDE SEQUENCE [LARGE SCALE GENOMIC DNA]</scope>
    <source>
        <strain evidence="2 3">DSM 44338</strain>
    </source>
</reference>
<comment type="caution">
    <text evidence="2">The sequence shown here is derived from an EMBL/GenBank/DDBJ whole genome shotgun (WGS) entry which is preliminary data.</text>
</comment>
<gene>
    <name evidence="2" type="ORF">BST47_24865</name>
</gene>
<dbReference type="EMBL" id="MVIM01000018">
    <property type="protein sequence ID" value="ORB62032.1"/>
    <property type="molecule type" value="Genomic_DNA"/>
</dbReference>
<feature type="domain" description="VOC" evidence="1">
    <location>
        <begin position="9"/>
        <end position="119"/>
    </location>
</feature>
<dbReference type="Gene3D" id="3.10.180.10">
    <property type="entry name" value="2,3-Dihydroxybiphenyl 1,2-Dioxygenase, domain 1"/>
    <property type="match status" value="1"/>
</dbReference>
<keyword evidence="3" id="KW-1185">Reference proteome</keyword>
<dbReference type="Proteomes" id="UP000192411">
    <property type="component" value="Unassembled WGS sequence"/>
</dbReference>
<dbReference type="OrthoDB" id="2453533at2"/>
<dbReference type="InterPro" id="IPR037523">
    <property type="entry name" value="VOC_core"/>
</dbReference>
<dbReference type="InterPro" id="IPR029068">
    <property type="entry name" value="Glyas_Bleomycin-R_OHBP_Dase"/>
</dbReference>
<dbReference type="PROSITE" id="PS51819">
    <property type="entry name" value="VOC"/>
    <property type="match status" value="1"/>
</dbReference>
<accession>A0A1X0JGH1</accession>
<dbReference type="SUPFAM" id="SSF54593">
    <property type="entry name" value="Glyoxalase/Bleomycin resistance protein/Dihydroxybiphenyl dioxygenase"/>
    <property type="match status" value="1"/>
</dbReference>
<protein>
    <submittedName>
        <fullName evidence="2">Glyoxalase</fullName>
    </submittedName>
</protein>
<evidence type="ECO:0000313" key="2">
    <source>
        <dbReference type="EMBL" id="ORB62032.1"/>
    </source>
</evidence>
<dbReference type="AlphaFoldDB" id="A0A1X0JGH1"/>
<organism evidence="2 3">
    <name type="scientific">Mycolicibacterium tusciae</name>
    <dbReference type="NCBI Taxonomy" id="75922"/>
    <lineage>
        <taxon>Bacteria</taxon>
        <taxon>Bacillati</taxon>
        <taxon>Actinomycetota</taxon>
        <taxon>Actinomycetes</taxon>
        <taxon>Mycobacteriales</taxon>
        <taxon>Mycobacteriaceae</taxon>
        <taxon>Mycolicibacterium</taxon>
    </lineage>
</organism>
<sequence>MTGASVPDKFNDIAAVIATRDYAAARAWYIRVIGREPDLEPIEGVGEWQIAATAWLQIVEDHDRAGKTAVRLGVDDLGAQISALEAEGIATGELVVIADLVKVVDVADPDGNEVSFVQDLTGE</sequence>
<proteinExistence type="predicted"/>
<dbReference type="STRING" id="75922.BST47_24865"/>
<evidence type="ECO:0000259" key="1">
    <source>
        <dbReference type="PROSITE" id="PS51819"/>
    </source>
</evidence>
<evidence type="ECO:0000313" key="3">
    <source>
        <dbReference type="Proteomes" id="UP000192411"/>
    </source>
</evidence>
<name>A0A1X0JGH1_9MYCO</name>